<evidence type="ECO:0000256" key="2">
    <source>
        <dbReference type="ARBA" id="ARBA00022670"/>
    </source>
</evidence>
<gene>
    <name evidence="6" type="ORF">L3X38_006450</name>
</gene>
<keyword evidence="7" id="KW-1185">Reference proteome</keyword>
<feature type="domain" description="Ubiquitin-like protease family profile" evidence="5">
    <location>
        <begin position="129"/>
        <end position="199"/>
    </location>
</feature>
<protein>
    <recommendedName>
        <fullName evidence="5">Ubiquitin-like protease family profile domain-containing protein</fullName>
    </recommendedName>
</protein>
<name>A0AAD4ZT08_PRUDU</name>
<sequence length="238" mass="27024">MEVQEAKMGPSVPHLQVQQEAAEQPESEKLPTSEDVDECGVIYKKLLSMLEDWKKSDIMPSRAQMNPPIVPNVIVAGDDEGSATFEKEDVEEPIKAPAKKRGSKKAAAPNIVDIPPSYVNKIHHFMHGTWQHGYGQAWIKVRKVYFPYNLQGSHWVAIGIDFVRHTMTVYDFYIAFTSTSKLVKYLQPISDTLARVLYDMPFYDTSKVEEVKQNVIKMSTFTPFIVCCIGDVPQQRDE</sequence>
<reference evidence="6 7" key="1">
    <citation type="journal article" date="2022" name="G3 (Bethesda)">
        <title>Whole-genome sequence and methylome profiling of the almond [Prunus dulcis (Mill.) D.A. Webb] cultivar 'Nonpareil'.</title>
        <authorList>
            <person name="D'Amico-Willman K.M."/>
            <person name="Ouma W.Z."/>
            <person name="Meulia T."/>
            <person name="Sideli G.M."/>
            <person name="Gradziel T.M."/>
            <person name="Fresnedo-Ramirez J."/>
        </authorList>
    </citation>
    <scope>NUCLEOTIDE SEQUENCE [LARGE SCALE GENOMIC DNA]</scope>
    <source>
        <strain evidence="6">Clone GOH B32 T37-40</strain>
    </source>
</reference>
<feature type="region of interest" description="Disordered" evidence="4">
    <location>
        <begin position="1"/>
        <end position="35"/>
    </location>
</feature>
<evidence type="ECO:0000259" key="5">
    <source>
        <dbReference type="Pfam" id="PF02902"/>
    </source>
</evidence>
<comment type="similarity">
    <text evidence="1">Belongs to the peptidase C48 family.</text>
</comment>
<dbReference type="Gene3D" id="3.40.395.10">
    <property type="entry name" value="Adenoviral Proteinase, Chain A"/>
    <property type="match status" value="1"/>
</dbReference>
<evidence type="ECO:0000256" key="3">
    <source>
        <dbReference type="ARBA" id="ARBA00022801"/>
    </source>
</evidence>
<comment type="caution">
    <text evidence="6">The sequence shown here is derived from an EMBL/GenBank/DDBJ whole genome shotgun (WGS) entry which is preliminary data.</text>
</comment>
<proteinExistence type="inferred from homology"/>
<dbReference type="AlphaFoldDB" id="A0AAD4ZT08"/>
<accession>A0AAD4ZT08</accession>
<dbReference type="InterPro" id="IPR038765">
    <property type="entry name" value="Papain-like_cys_pep_sf"/>
</dbReference>
<dbReference type="GO" id="GO:0008234">
    <property type="term" value="F:cysteine-type peptidase activity"/>
    <property type="evidence" value="ECO:0007669"/>
    <property type="project" value="InterPro"/>
</dbReference>
<dbReference type="EMBL" id="JAJFAZ020000001">
    <property type="protein sequence ID" value="KAI5353556.1"/>
    <property type="molecule type" value="Genomic_DNA"/>
</dbReference>
<dbReference type="Pfam" id="PF02902">
    <property type="entry name" value="Peptidase_C48"/>
    <property type="match status" value="1"/>
</dbReference>
<evidence type="ECO:0000313" key="7">
    <source>
        <dbReference type="Proteomes" id="UP001054821"/>
    </source>
</evidence>
<dbReference type="InterPro" id="IPR003653">
    <property type="entry name" value="Peptidase_C48_C"/>
</dbReference>
<organism evidence="6 7">
    <name type="scientific">Prunus dulcis</name>
    <name type="common">Almond</name>
    <name type="synonym">Amygdalus dulcis</name>
    <dbReference type="NCBI Taxonomy" id="3755"/>
    <lineage>
        <taxon>Eukaryota</taxon>
        <taxon>Viridiplantae</taxon>
        <taxon>Streptophyta</taxon>
        <taxon>Embryophyta</taxon>
        <taxon>Tracheophyta</taxon>
        <taxon>Spermatophyta</taxon>
        <taxon>Magnoliopsida</taxon>
        <taxon>eudicotyledons</taxon>
        <taxon>Gunneridae</taxon>
        <taxon>Pentapetalae</taxon>
        <taxon>rosids</taxon>
        <taxon>fabids</taxon>
        <taxon>Rosales</taxon>
        <taxon>Rosaceae</taxon>
        <taxon>Amygdaloideae</taxon>
        <taxon>Amygdaleae</taxon>
        <taxon>Prunus</taxon>
    </lineage>
</organism>
<evidence type="ECO:0000256" key="4">
    <source>
        <dbReference type="SAM" id="MobiDB-lite"/>
    </source>
</evidence>
<dbReference type="SUPFAM" id="SSF54001">
    <property type="entry name" value="Cysteine proteinases"/>
    <property type="match status" value="1"/>
</dbReference>
<dbReference type="Proteomes" id="UP001054821">
    <property type="component" value="Chromosome 1"/>
</dbReference>
<dbReference type="GO" id="GO:0006508">
    <property type="term" value="P:proteolysis"/>
    <property type="evidence" value="ECO:0007669"/>
    <property type="project" value="UniProtKB-KW"/>
</dbReference>
<keyword evidence="2" id="KW-0645">Protease</keyword>
<evidence type="ECO:0000313" key="6">
    <source>
        <dbReference type="EMBL" id="KAI5353556.1"/>
    </source>
</evidence>
<evidence type="ECO:0000256" key="1">
    <source>
        <dbReference type="ARBA" id="ARBA00005234"/>
    </source>
</evidence>
<keyword evidence="3" id="KW-0378">Hydrolase</keyword>